<dbReference type="PANTHER" id="PTHR19991:SF3">
    <property type="entry name" value="LETHAL (2) 01289, ISOFORM F"/>
    <property type="match status" value="1"/>
</dbReference>
<keyword evidence="5" id="KW-1185">Reference proteome</keyword>
<feature type="chain" id="PRO_5045950374" description="Thioredoxin domain-containing protein" evidence="2">
    <location>
        <begin position="22"/>
        <end position="1674"/>
    </location>
</feature>
<feature type="domain" description="Thioredoxin" evidence="3">
    <location>
        <begin position="13"/>
        <end position="133"/>
    </location>
</feature>
<name>A0ABQ7QSM6_PLUXY</name>
<comment type="caution">
    <text evidence="4">The sequence shown here is derived from an EMBL/GenBank/DDBJ whole genome shotgun (WGS) entry which is preliminary data.</text>
</comment>
<keyword evidence="1" id="KW-0472">Membrane</keyword>
<feature type="domain" description="Thioredoxin" evidence="3">
    <location>
        <begin position="1394"/>
        <end position="1543"/>
    </location>
</feature>
<evidence type="ECO:0000259" key="3">
    <source>
        <dbReference type="PROSITE" id="PS51352"/>
    </source>
</evidence>
<evidence type="ECO:0000256" key="2">
    <source>
        <dbReference type="SAM" id="SignalP"/>
    </source>
</evidence>
<dbReference type="Gene3D" id="3.40.30.10">
    <property type="entry name" value="Glutaredoxin"/>
    <property type="match status" value="15"/>
</dbReference>
<reference evidence="4 5" key="1">
    <citation type="submission" date="2021-06" db="EMBL/GenBank/DDBJ databases">
        <title>A haploid diamondback moth (Plutella xylostella L.) genome assembly resolves 31 chromosomes and identifies a diamide resistance mutation.</title>
        <authorList>
            <person name="Ward C.M."/>
            <person name="Perry K.D."/>
            <person name="Baker G."/>
            <person name="Powis K."/>
            <person name="Heckel D.G."/>
            <person name="Baxter S.W."/>
        </authorList>
    </citation>
    <scope>NUCLEOTIDE SEQUENCE [LARGE SCALE GENOMIC DNA]</scope>
    <source>
        <strain evidence="4 5">LV</strain>
        <tissue evidence="4">Single pupa</tissue>
    </source>
</reference>
<dbReference type="Pfam" id="PF00085">
    <property type="entry name" value="Thioredoxin"/>
    <property type="match status" value="1"/>
</dbReference>
<protein>
    <recommendedName>
        <fullName evidence="3">Thioredoxin domain-containing protein</fullName>
    </recommendedName>
</protein>
<dbReference type="InterPro" id="IPR036249">
    <property type="entry name" value="Thioredoxin-like_sf"/>
</dbReference>
<dbReference type="SUPFAM" id="SSF52833">
    <property type="entry name" value="Thioredoxin-like"/>
    <property type="match status" value="13"/>
</dbReference>
<dbReference type="CDD" id="cd02961">
    <property type="entry name" value="PDI_a_family"/>
    <property type="match status" value="9"/>
</dbReference>
<evidence type="ECO:0000313" key="4">
    <source>
        <dbReference type="EMBL" id="KAG7308070.1"/>
    </source>
</evidence>
<gene>
    <name evidence="4" type="ORF">JYU34_006712</name>
</gene>
<feature type="domain" description="Thioredoxin" evidence="3">
    <location>
        <begin position="330"/>
        <end position="455"/>
    </location>
</feature>
<feature type="transmembrane region" description="Helical" evidence="1">
    <location>
        <begin position="1637"/>
        <end position="1657"/>
    </location>
</feature>
<feature type="domain" description="Thioredoxin" evidence="3">
    <location>
        <begin position="645"/>
        <end position="792"/>
    </location>
</feature>
<evidence type="ECO:0000313" key="5">
    <source>
        <dbReference type="Proteomes" id="UP000823941"/>
    </source>
</evidence>
<feature type="domain" description="Thioredoxin" evidence="3">
    <location>
        <begin position="1196"/>
        <end position="1309"/>
    </location>
</feature>
<dbReference type="Proteomes" id="UP000823941">
    <property type="component" value="Chromosome 9"/>
</dbReference>
<proteinExistence type="predicted"/>
<dbReference type="PROSITE" id="PS51352">
    <property type="entry name" value="THIOREDOXIN_2"/>
    <property type="match status" value="5"/>
</dbReference>
<keyword evidence="1" id="KW-1133">Transmembrane helix</keyword>
<sequence length="1674" mass="194437">MARTLVALAALLLLAVAGADAKKSGARVEPQIEEVTAKQLERVLADKDFVAVFWYARSCVTCDKVLEELEKIDDDTDTFGVDFVKINDKRLAKQYGITKFPALTYFREKEPIIYEGDLMDEESVLDFLTSLEAMDLPDRIEEVNQKILAKIIEDTDYVAVLFYKPECKRCAKALQELENIDDEADQLGIGFVKIHDEELAEEYSLGELPRLVYYRHEIPIIYEGELSKEEDVLEWLIANKSTGDEEDVIEDVTAKTLNTLIGNVDNLVVLFYNNDDEDSMTVLAELEKIDDDCDRHGIQFVKIDDEKATEAFGIESVPAIVYYEKQIPNVYDGDLENEEEILEWLVGQLEKDEIEDVTDEMLDRLIKDGKTVAVLFYDNNDRKSQKVLNELENIDDECDQLGIAFVKIDNNDEAAEYGIEKIPTLLYFEKGIPTYYEGNLEEEEKVLEWLHYQTESDEIEDITDEMLDLIIEKMHYVAVLFYDKDQKKSQKVLAELENIDDECDQNDIAFVKIDDDKEAKEYGIETIPTMVLFEKGIPHIYEGDLMKEDDLLGWLLHQKRHSEIPEVTDEMMDKLIETTPYLAVIFYDKEDKQDIRILNELENIDDELEKEGIVIVRMDNEEEAKEFGIDHLPTLVYFEENIPAIYEGDLMNEDEVLNWLIEQKNSATIEEVTDEILTDLIDEHEYVVVYFSGKCEEGEECDNILDELENIDDELDETGIIFVTTEDLVLAKKYGIKTFPTLVFFRNKDPLVYKGDIEDEDEVLSWLTDEDTLEIPGKIEEVNSKMLEKILEENDHVVVFFYQEGDKKSQKILSELENIDDECEEKDIDFVKTSDEGVEKEYDLPELPALAFYRHKFRTIYEGDLMYEEAILKWVLELLDTQPDVIENVDRKTLKDLITDVEHLAVFFYTDDCDTCDEVLQELETIDDDTDKQGIQFVKSKDAKLASDIGIFSFPALVYYETGVPIMYDGNLLDESEVLEWMVKQKEDESIEEIDRETLFKYIETKEFLAIIFFKEDDPESPRILRHVELIDDEAAEYGIKIAKCSDRLMAKKYGYRNPPGITYFRKGKYINYDGDIDDEEEILDWLTNPENMELTDHIERVNRKMFQKIRQTSDYTAVFFYSNDCKQCPRVLAEIEHIDDDADGAGINFVKIDDRAMAKEYGVFALPAVLFFKMGSKDPVIYAGDLYDEQQLLSWLLTQKNPAGDVIEELEGQALKDLIEESGSLAVYFYAPDCEQCAGILEELENIDDDCDRHEIKFVKTQDYAIAENYGVTDFPVLVYFESNIPNVYEGSLAEEEEVLQWLITQKTEDRIELITRVMLEHMVEETQYLAVYFYKLNCHICDAILEGLEKIDDECDVYGIHMVKIQDPQLAKRYSIKTFPAMVYFRNGNPLLFEGDLQNEESILEWLIDDDNRELADEIESVNERMLERLLQESTLLVVFFYDDEDCPECEEILEELELIDGEVDQFGIDFVKIASTEAAAKYNVVNIPSLVYFRKQVPMLYDGDLYQVDRVLGWLTSQDVFEIKNEIEEVNRKMLDKLLEENEFLAVYFYEKSPESRAVMDKLENIDSETDNLDITFVKMHDPRYARKWGVTKLPAIVYFRKRFPSIYRGDLLSEEEVLDWLRKNRFRQPELNIFMYALIALSIAFIMYTAFLLQCFKPQPPAPAPHPKQA</sequence>
<feature type="signal peptide" evidence="2">
    <location>
        <begin position="1"/>
        <end position="21"/>
    </location>
</feature>
<dbReference type="EMBL" id="JAHIBW010000009">
    <property type="protein sequence ID" value="KAG7308070.1"/>
    <property type="molecule type" value="Genomic_DNA"/>
</dbReference>
<keyword evidence="2" id="KW-0732">Signal</keyword>
<dbReference type="PANTHER" id="PTHR19991">
    <property type="entry name" value="L 2 01289"/>
    <property type="match status" value="1"/>
</dbReference>
<keyword evidence="1" id="KW-0812">Transmembrane</keyword>
<evidence type="ECO:0000256" key="1">
    <source>
        <dbReference type="SAM" id="Phobius"/>
    </source>
</evidence>
<accession>A0ABQ7QSM6</accession>
<dbReference type="InterPro" id="IPR013766">
    <property type="entry name" value="Thioredoxin_domain"/>
</dbReference>
<organism evidence="4 5">
    <name type="scientific">Plutella xylostella</name>
    <name type="common">Diamondback moth</name>
    <name type="synonym">Plutella maculipennis</name>
    <dbReference type="NCBI Taxonomy" id="51655"/>
    <lineage>
        <taxon>Eukaryota</taxon>
        <taxon>Metazoa</taxon>
        <taxon>Ecdysozoa</taxon>
        <taxon>Arthropoda</taxon>
        <taxon>Hexapoda</taxon>
        <taxon>Insecta</taxon>
        <taxon>Pterygota</taxon>
        <taxon>Neoptera</taxon>
        <taxon>Endopterygota</taxon>
        <taxon>Lepidoptera</taxon>
        <taxon>Glossata</taxon>
        <taxon>Ditrysia</taxon>
        <taxon>Yponomeutoidea</taxon>
        <taxon>Plutellidae</taxon>
        <taxon>Plutella</taxon>
    </lineage>
</organism>